<dbReference type="RefSeq" id="WP_222992235.1">
    <property type="nucleotide sequence ID" value="NZ_JAINVV010000011.1"/>
</dbReference>
<dbReference type="PANTHER" id="PTHR11228">
    <property type="entry name" value="RADICAL SAM DOMAIN PROTEIN"/>
    <property type="match status" value="1"/>
</dbReference>
<accession>A0ABS7PV32</accession>
<dbReference type="SUPFAM" id="SSF102114">
    <property type="entry name" value="Radical SAM enzymes"/>
    <property type="match status" value="1"/>
</dbReference>
<comment type="cofactor">
    <cofactor evidence="1">
        <name>[4Fe-4S] cluster</name>
        <dbReference type="ChEBI" id="CHEBI:49883"/>
    </cofactor>
</comment>
<dbReference type="Gene3D" id="3.20.20.70">
    <property type="entry name" value="Aldolase class I"/>
    <property type="match status" value="1"/>
</dbReference>
<dbReference type="CDD" id="cd01335">
    <property type="entry name" value="Radical_SAM"/>
    <property type="match status" value="1"/>
</dbReference>
<reference evidence="6 7" key="1">
    <citation type="submission" date="2021-08" db="EMBL/GenBank/DDBJ databases">
        <authorList>
            <person name="Tuo L."/>
        </authorList>
    </citation>
    <scope>NUCLEOTIDE SEQUENCE [LARGE SCALE GENOMIC DNA]</scope>
    <source>
        <strain evidence="6 7">JCM 31229</strain>
    </source>
</reference>
<sequence>MLRVSTYLIVTELGDARSALISHGVTGALDKVPLEVGQMLLKHRGQPAPTSLFDTQTLSVLRSRGYVTNQSASGEREMLQLIAQRMRTRGLANKVPSIAFVPTYQCNLRCFYCFQPHKAHAGHGKFAAVLTDEQIADAFSVIDKFAYPGALAREVDMLTGAATPRTVSANPHYDHIGLFGGEPLSRATVAAVRTISVEAAKRGVSLWAISNGTELEAHSDLIGLGPGQIHEIQITLDGTAETHNGRRQGPRLLSTFDGIIDNIRGCLELGVQISVRMNTDAEILPEVERLGRFFAEQKWSDLPHFSFSCAVVTSPGKQPNPGWPELVQHTTAARSAGIAVHSYEHFARDFLIHCLTPGSDGLVHRKTANCAAEEGQLMFDCLGEVHGCWEDVGFSDKRIGTYDSQGLHLDAPRVAEWFGRHPGALDACSDCPYALIHTSGCAAQAREAAGTILQNDCAGFQAYFPPSLAHAYQQFEDQMMNASPKETVDA</sequence>
<dbReference type="PANTHER" id="PTHR11228:SF7">
    <property type="entry name" value="PQQA PEPTIDE CYCLASE"/>
    <property type="match status" value="1"/>
</dbReference>
<protein>
    <recommendedName>
        <fullName evidence="8">Radical SAM protein</fullName>
    </recommendedName>
</protein>
<evidence type="ECO:0000256" key="4">
    <source>
        <dbReference type="ARBA" id="ARBA00023004"/>
    </source>
</evidence>
<keyword evidence="3" id="KW-0479">Metal-binding</keyword>
<proteinExistence type="predicted"/>
<keyword evidence="5" id="KW-0411">Iron-sulfur</keyword>
<name>A0ABS7PV32_9SPHN</name>
<dbReference type="InterPro" id="IPR058240">
    <property type="entry name" value="rSAM_sf"/>
</dbReference>
<evidence type="ECO:0000256" key="3">
    <source>
        <dbReference type="ARBA" id="ARBA00022723"/>
    </source>
</evidence>
<dbReference type="SFLD" id="SFLDS00029">
    <property type="entry name" value="Radical_SAM"/>
    <property type="match status" value="1"/>
</dbReference>
<dbReference type="InterPro" id="IPR007197">
    <property type="entry name" value="rSAM"/>
</dbReference>
<keyword evidence="2" id="KW-0949">S-adenosyl-L-methionine</keyword>
<evidence type="ECO:0000256" key="5">
    <source>
        <dbReference type="ARBA" id="ARBA00023014"/>
    </source>
</evidence>
<evidence type="ECO:0000313" key="7">
    <source>
        <dbReference type="Proteomes" id="UP000706039"/>
    </source>
</evidence>
<dbReference type="InterPro" id="IPR013785">
    <property type="entry name" value="Aldolase_TIM"/>
</dbReference>
<dbReference type="EMBL" id="JAINVV010000011">
    <property type="protein sequence ID" value="MBY8825133.1"/>
    <property type="molecule type" value="Genomic_DNA"/>
</dbReference>
<evidence type="ECO:0000256" key="2">
    <source>
        <dbReference type="ARBA" id="ARBA00022691"/>
    </source>
</evidence>
<dbReference type="InterPro" id="IPR050377">
    <property type="entry name" value="Radical_SAM_PqqE_MftC-like"/>
</dbReference>
<dbReference type="Proteomes" id="UP000706039">
    <property type="component" value="Unassembled WGS sequence"/>
</dbReference>
<evidence type="ECO:0000313" key="6">
    <source>
        <dbReference type="EMBL" id="MBY8825133.1"/>
    </source>
</evidence>
<organism evidence="6 7">
    <name type="scientific">Sphingomonas colocasiae</name>
    <dbReference type="NCBI Taxonomy" id="1848973"/>
    <lineage>
        <taxon>Bacteria</taxon>
        <taxon>Pseudomonadati</taxon>
        <taxon>Pseudomonadota</taxon>
        <taxon>Alphaproteobacteria</taxon>
        <taxon>Sphingomonadales</taxon>
        <taxon>Sphingomonadaceae</taxon>
        <taxon>Sphingomonas</taxon>
    </lineage>
</organism>
<evidence type="ECO:0000256" key="1">
    <source>
        <dbReference type="ARBA" id="ARBA00001966"/>
    </source>
</evidence>
<evidence type="ECO:0008006" key="8">
    <source>
        <dbReference type="Google" id="ProtNLM"/>
    </source>
</evidence>
<keyword evidence="4" id="KW-0408">Iron</keyword>
<comment type="caution">
    <text evidence="6">The sequence shown here is derived from an EMBL/GenBank/DDBJ whole genome shotgun (WGS) entry which is preliminary data.</text>
</comment>
<keyword evidence="7" id="KW-1185">Reference proteome</keyword>
<gene>
    <name evidence="6" type="ORF">K7G82_22720</name>
</gene>